<evidence type="ECO:0000256" key="5">
    <source>
        <dbReference type="ARBA" id="ARBA00022679"/>
    </source>
</evidence>
<proteinExistence type="predicted"/>
<dbReference type="GO" id="GO:0016740">
    <property type="term" value="F:transferase activity"/>
    <property type="evidence" value="ECO:0007669"/>
    <property type="project" value="UniProtKB-KW"/>
</dbReference>
<dbReference type="RefSeq" id="WP_058283737.1">
    <property type="nucleotide sequence ID" value="NZ_CYUD01000017.1"/>
</dbReference>
<dbReference type="PROSITE" id="PS51318">
    <property type="entry name" value="TAT"/>
    <property type="match status" value="1"/>
</dbReference>
<dbReference type="EC" id="2.7.1.180" evidence="2"/>
<dbReference type="InterPro" id="IPR024932">
    <property type="entry name" value="ApbE"/>
</dbReference>
<dbReference type="EMBL" id="CYUD01000017">
    <property type="protein sequence ID" value="CUK17441.1"/>
    <property type="molecule type" value="Genomic_DNA"/>
</dbReference>
<evidence type="ECO:0000256" key="1">
    <source>
        <dbReference type="ARBA" id="ARBA00001946"/>
    </source>
</evidence>
<evidence type="ECO:0000256" key="2">
    <source>
        <dbReference type="ARBA" id="ARBA00011955"/>
    </source>
</evidence>
<dbReference type="SUPFAM" id="SSF143631">
    <property type="entry name" value="ApbE-like"/>
    <property type="match status" value="1"/>
</dbReference>
<dbReference type="PANTHER" id="PTHR30040">
    <property type="entry name" value="THIAMINE BIOSYNTHESIS LIPOPROTEIN APBE"/>
    <property type="match status" value="1"/>
</dbReference>
<evidence type="ECO:0000256" key="3">
    <source>
        <dbReference type="ARBA" id="ARBA00016337"/>
    </source>
</evidence>
<accession>A0A0N7MAW7</accession>
<keyword evidence="4" id="KW-0285">Flavoprotein</keyword>
<organism evidence="11 12">
    <name type="scientific">Ruegeria denitrificans</name>
    <dbReference type="NCBI Taxonomy" id="1715692"/>
    <lineage>
        <taxon>Bacteria</taxon>
        <taxon>Pseudomonadati</taxon>
        <taxon>Pseudomonadota</taxon>
        <taxon>Alphaproteobacteria</taxon>
        <taxon>Rhodobacterales</taxon>
        <taxon>Roseobacteraceae</taxon>
        <taxon>Ruegeria</taxon>
    </lineage>
</organism>
<dbReference type="InterPro" id="IPR003374">
    <property type="entry name" value="ApbE-like_sf"/>
</dbReference>
<dbReference type="InterPro" id="IPR006311">
    <property type="entry name" value="TAT_signal"/>
</dbReference>
<dbReference type="Gene3D" id="3.10.520.10">
    <property type="entry name" value="ApbE-like domains"/>
    <property type="match status" value="1"/>
</dbReference>
<reference evidence="12" key="1">
    <citation type="submission" date="2015-09" db="EMBL/GenBank/DDBJ databases">
        <authorList>
            <person name="Rodrigo-Torres L."/>
            <person name="Arahal D.R."/>
        </authorList>
    </citation>
    <scope>NUCLEOTIDE SEQUENCE [LARGE SCALE GENOMIC DNA]</scope>
    <source>
        <strain evidence="12">CECT 5091</strain>
    </source>
</reference>
<evidence type="ECO:0000313" key="11">
    <source>
        <dbReference type="EMBL" id="CUK17441.1"/>
    </source>
</evidence>
<dbReference type="GO" id="GO:0046872">
    <property type="term" value="F:metal ion binding"/>
    <property type="evidence" value="ECO:0007669"/>
    <property type="project" value="UniProtKB-KW"/>
</dbReference>
<keyword evidence="7" id="KW-0274">FAD</keyword>
<protein>
    <recommendedName>
        <fullName evidence="3">FAD:protein FMN transferase</fullName>
        <ecNumber evidence="2">2.7.1.180</ecNumber>
    </recommendedName>
    <alternativeName>
        <fullName evidence="9">Flavin transferase</fullName>
    </alternativeName>
</protein>
<comment type="catalytic activity">
    <reaction evidence="10">
        <text>L-threonyl-[protein] + FAD = FMN-L-threonyl-[protein] + AMP + H(+)</text>
        <dbReference type="Rhea" id="RHEA:36847"/>
        <dbReference type="Rhea" id="RHEA-COMP:11060"/>
        <dbReference type="Rhea" id="RHEA-COMP:11061"/>
        <dbReference type="ChEBI" id="CHEBI:15378"/>
        <dbReference type="ChEBI" id="CHEBI:30013"/>
        <dbReference type="ChEBI" id="CHEBI:57692"/>
        <dbReference type="ChEBI" id="CHEBI:74257"/>
        <dbReference type="ChEBI" id="CHEBI:456215"/>
        <dbReference type="EC" id="2.7.1.180"/>
    </reaction>
</comment>
<gene>
    <name evidence="11" type="primary">apbE_3</name>
    <name evidence="11" type="ORF">RUE5091_04120</name>
</gene>
<evidence type="ECO:0000256" key="10">
    <source>
        <dbReference type="ARBA" id="ARBA00048540"/>
    </source>
</evidence>
<evidence type="ECO:0000256" key="6">
    <source>
        <dbReference type="ARBA" id="ARBA00022723"/>
    </source>
</evidence>
<keyword evidence="6" id="KW-0479">Metal-binding</keyword>
<evidence type="ECO:0000256" key="9">
    <source>
        <dbReference type="ARBA" id="ARBA00031306"/>
    </source>
</evidence>
<dbReference type="Pfam" id="PF02424">
    <property type="entry name" value="ApbE"/>
    <property type="match status" value="1"/>
</dbReference>
<keyword evidence="5" id="KW-0808">Transferase</keyword>
<name>A0A0N7MAW7_9RHOB</name>
<sequence>MTPLSRRRFLTMSAACAAFPADARPATTSHWRGIALGAPASLRLEGLTDAQAAPLIASVEAEVNRLENIFSLYRPQSELSRLNRDGHLTAPAPELLNVLSLCSALHKATGGVFDPSIQPLWSALANGAAAVDVDSARKSIGWSRVSVRTDMIRLPRPGISALTLNGIAQGAITDRIADLLTTFGLRDVLVNMGEITARGHRENGQAWQVGLAGPGRKVVKSIELSDRAVATSDPNSLMLTKDQGHILNPQDETSPNHVVSVSASSAAVADGLSTALCAMPETRVDPVVRSFAEARIEMFV</sequence>
<dbReference type="AlphaFoldDB" id="A0A0N7MAW7"/>
<dbReference type="STRING" id="1715692.RUE5091_04120"/>
<dbReference type="OrthoDB" id="9778595at2"/>
<keyword evidence="8" id="KW-0460">Magnesium</keyword>
<keyword evidence="12" id="KW-1185">Reference proteome</keyword>
<evidence type="ECO:0000313" key="12">
    <source>
        <dbReference type="Proteomes" id="UP000051260"/>
    </source>
</evidence>
<dbReference type="Proteomes" id="UP000051260">
    <property type="component" value="Unassembled WGS sequence"/>
</dbReference>
<evidence type="ECO:0000256" key="7">
    <source>
        <dbReference type="ARBA" id="ARBA00022827"/>
    </source>
</evidence>
<comment type="cofactor">
    <cofactor evidence="1">
        <name>Mg(2+)</name>
        <dbReference type="ChEBI" id="CHEBI:18420"/>
    </cofactor>
</comment>
<evidence type="ECO:0000256" key="4">
    <source>
        <dbReference type="ARBA" id="ARBA00022630"/>
    </source>
</evidence>
<evidence type="ECO:0000256" key="8">
    <source>
        <dbReference type="ARBA" id="ARBA00022842"/>
    </source>
</evidence>
<dbReference type="PANTHER" id="PTHR30040:SF2">
    <property type="entry name" value="FAD:PROTEIN FMN TRANSFERASE"/>
    <property type="match status" value="1"/>
</dbReference>
<keyword evidence="11" id="KW-0449">Lipoprotein</keyword>